<dbReference type="Gene3D" id="3.40.50.1820">
    <property type="entry name" value="alpha/beta hydrolase"/>
    <property type="match status" value="1"/>
</dbReference>
<dbReference type="Proteomes" id="UP000248857">
    <property type="component" value="Unassembled WGS sequence"/>
</dbReference>
<dbReference type="SUPFAM" id="SSF53474">
    <property type="entry name" value="alpha/beta-Hydrolases"/>
    <property type="match status" value="1"/>
</dbReference>
<gene>
    <name evidence="5" type="ORF">C1752_03619</name>
</gene>
<name>A0A2W1JU32_9CYAN</name>
<dbReference type="AlphaFoldDB" id="A0A2W1JU32"/>
<evidence type="ECO:0000256" key="3">
    <source>
        <dbReference type="ARBA" id="ARBA00023098"/>
    </source>
</evidence>
<accession>A0A2W1JU32</accession>
<proteinExistence type="predicted"/>
<dbReference type="InterPro" id="IPR029058">
    <property type="entry name" value="AB_hydrolase_fold"/>
</dbReference>
<organism evidence="5 6">
    <name type="scientific">Acaryochloris thomasi RCC1774</name>
    <dbReference type="NCBI Taxonomy" id="1764569"/>
    <lineage>
        <taxon>Bacteria</taxon>
        <taxon>Bacillati</taxon>
        <taxon>Cyanobacteriota</taxon>
        <taxon>Cyanophyceae</taxon>
        <taxon>Acaryochloridales</taxon>
        <taxon>Acaryochloridaceae</taxon>
        <taxon>Acaryochloris</taxon>
        <taxon>Acaryochloris thomasi</taxon>
    </lineage>
</organism>
<evidence type="ECO:0000313" key="5">
    <source>
        <dbReference type="EMBL" id="PZD72371.1"/>
    </source>
</evidence>
<dbReference type="PANTHER" id="PTHR10272">
    <property type="entry name" value="PLATELET-ACTIVATING FACTOR ACETYLHYDROLASE"/>
    <property type="match status" value="1"/>
</dbReference>
<dbReference type="GO" id="GO:0016042">
    <property type="term" value="P:lipid catabolic process"/>
    <property type="evidence" value="ECO:0007669"/>
    <property type="project" value="UniProtKB-KW"/>
</dbReference>
<keyword evidence="3" id="KW-0443">Lipid metabolism</keyword>
<evidence type="ECO:0000256" key="1">
    <source>
        <dbReference type="ARBA" id="ARBA00022801"/>
    </source>
</evidence>
<keyword evidence="6" id="KW-1185">Reference proteome</keyword>
<dbReference type="Pfam" id="PF03403">
    <property type="entry name" value="PAF-AH_p_II"/>
    <property type="match status" value="1"/>
</dbReference>
<dbReference type="PANTHER" id="PTHR10272:SF13">
    <property type="entry name" value="POLY(ETHYLENE TEREPHTHALATE) HYDROLASE"/>
    <property type="match status" value="1"/>
</dbReference>
<comment type="caution">
    <text evidence="5">The sequence shown here is derived from an EMBL/GenBank/DDBJ whole genome shotgun (WGS) entry which is preliminary data.</text>
</comment>
<dbReference type="InterPro" id="IPR010802">
    <property type="entry name" value="DUF1400"/>
</dbReference>
<evidence type="ECO:0000256" key="2">
    <source>
        <dbReference type="ARBA" id="ARBA00022963"/>
    </source>
</evidence>
<sequence>MRNTGAVLRVIGKSDQNTFILIVGYNFAVSGRGRVRYATRSWRWIGSLGMLIFAAMATPTSAAEQIYVQYAALELSVPVADLEMYATEGRLSGDLATFAEYLSPKQLEQIRATLKTKLNLPPENIPSLLSTPVGEVLLARASKIIQSKSGGASPEALKTALVSAAADPDGLTLLSLMRNFPDAGIQIDVTEGLALLQMMRQVMQQTNAAVALVQQRSAGAASPDQSVAELQALQQPGSFTWKTQTLRLQDRTPKRLRLTGKARQFPADLYLPDRSDPAPVIVISHGFSSDRLAYASLAQHLASHGFAVAVPEHPGSSAAHTRAWLAGEVGDMSQALEFIDRPLDVTFLLDQLARRSPASLRKRLNLKQVGVVGHSFGGYTGLALGGGTLNFSTLRQDCGPQVEETLNISQILQCQALDVPLKKYALRDSRVKAVLAISPITSSIFGSEGLGQINAPVMMVSGSMDTVTPSLQEQIQPFTWLPQTHKYLVLIESASHFSTQDERPAAQTLWTLPPEFVGPTPNVARQYLKALGTIFFQTHLQGQPSEALSSGAVQQLSQSSLPLSLIRQLSPQDLMPVLETARVPQ</sequence>
<dbReference type="GO" id="GO:0003847">
    <property type="term" value="F:1-alkyl-2-acetylglycerophosphocholine esterase activity"/>
    <property type="evidence" value="ECO:0007669"/>
    <property type="project" value="TreeGrafter"/>
</dbReference>
<evidence type="ECO:0000259" key="4">
    <source>
        <dbReference type="Pfam" id="PF07176"/>
    </source>
</evidence>
<keyword evidence="2" id="KW-0442">Lipid degradation</keyword>
<keyword evidence="1" id="KW-0378">Hydrolase</keyword>
<feature type="domain" description="DUF1400" evidence="4">
    <location>
        <begin position="62"/>
        <end position="188"/>
    </location>
</feature>
<evidence type="ECO:0000313" key="6">
    <source>
        <dbReference type="Proteomes" id="UP000248857"/>
    </source>
</evidence>
<reference evidence="5 6" key="1">
    <citation type="journal article" date="2018" name="Sci. Rep.">
        <title>A novel species of the marine cyanobacterium Acaryochloris with a unique pigment content and lifestyle.</title>
        <authorList>
            <person name="Partensky F."/>
            <person name="Six C."/>
            <person name="Ratin M."/>
            <person name="Garczarek L."/>
            <person name="Vaulot D."/>
            <person name="Probert I."/>
            <person name="Calteau A."/>
            <person name="Gourvil P."/>
            <person name="Marie D."/>
            <person name="Grebert T."/>
            <person name="Bouchier C."/>
            <person name="Le Panse S."/>
            <person name="Gachenot M."/>
            <person name="Rodriguez F."/>
            <person name="Garrido J.L."/>
        </authorList>
    </citation>
    <scope>NUCLEOTIDE SEQUENCE [LARGE SCALE GENOMIC DNA]</scope>
    <source>
        <strain evidence="5 6">RCC1774</strain>
    </source>
</reference>
<protein>
    <recommendedName>
        <fullName evidence="4">DUF1400 domain-containing protein</fullName>
    </recommendedName>
</protein>
<dbReference type="EMBL" id="PQWO01000010">
    <property type="protein sequence ID" value="PZD72371.1"/>
    <property type="molecule type" value="Genomic_DNA"/>
</dbReference>
<dbReference type="Pfam" id="PF07176">
    <property type="entry name" value="DUF1400"/>
    <property type="match status" value="1"/>
</dbReference>